<dbReference type="PANTHER" id="PTHR35798">
    <property type="entry name" value="CELL DIVISION PROTEIN SEPF"/>
    <property type="match status" value="1"/>
</dbReference>
<protein>
    <recommendedName>
        <fullName evidence="5">Cell division protein SepF</fullName>
    </recommendedName>
</protein>
<comment type="similarity">
    <text evidence="5">Belongs to the SepF family.</text>
</comment>
<dbReference type="GO" id="GO:0005737">
    <property type="term" value="C:cytoplasm"/>
    <property type="evidence" value="ECO:0007669"/>
    <property type="project" value="UniProtKB-SubCell"/>
</dbReference>
<dbReference type="OrthoDB" id="9815206at2"/>
<evidence type="ECO:0000313" key="7">
    <source>
        <dbReference type="Proteomes" id="UP000295636"/>
    </source>
</evidence>
<comment type="subcellular location">
    <subcellularLocation>
        <location evidence="5">Cytoplasm</location>
    </subcellularLocation>
    <text evidence="5">Localizes to the division site, in a FtsZ-dependent manner.</text>
</comment>
<dbReference type="InterPro" id="IPR007561">
    <property type="entry name" value="Cell_div_SepF/SepF-rel"/>
</dbReference>
<proteinExistence type="inferred from homology"/>
<dbReference type="GO" id="GO:0043093">
    <property type="term" value="P:FtsZ-dependent cytokinesis"/>
    <property type="evidence" value="ECO:0007669"/>
    <property type="project" value="UniProtKB-UniRule"/>
</dbReference>
<dbReference type="InterPro" id="IPR023052">
    <property type="entry name" value="Cell_div_SepF"/>
</dbReference>
<keyword evidence="7" id="KW-1185">Reference proteome</keyword>
<keyword evidence="1 5" id="KW-0132">Cell division</keyword>
<dbReference type="Pfam" id="PF04472">
    <property type="entry name" value="SepF"/>
    <property type="match status" value="1"/>
</dbReference>
<reference evidence="6 7" key="1">
    <citation type="submission" date="2019-03" db="EMBL/GenBank/DDBJ databases">
        <title>This is whole genome sequence of Paenibacillus sp MS74 strain.</title>
        <authorList>
            <person name="Trinh H.N."/>
        </authorList>
    </citation>
    <scope>NUCLEOTIDE SEQUENCE [LARGE SCALE GENOMIC DNA]</scope>
    <source>
        <strain evidence="6 7">MS74</strain>
    </source>
</reference>
<dbReference type="RefSeq" id="WP_133230000.1">
    <property type="nucleotide sequence ID" value="NZ_SMRT01000007.1"/>
</dbReference>
<comment type="subunit">
    <text evidence="5">Homodimer. Interacts with FtsZ.</text>
</comment>
<dbReference type="Gene3D" id="3.30.110.150">
    <property type="entry name" value="SepF-like protein"/>
    <property type="match status" value="1"/>
</dbReference>
<dbReference type="EMBL" id="SMRT01000007">
    <property type="protein sequence ID" value="TDF96671.1"/>
    <property type="molecule type" value="Genomic_DNA"/>
</dbReference>
<dbReference type="Proteomes" id="UP000295636">
    <property type="component" value="Unassembled WGS sequence"/>
</dbReference>
<keyword evidence="2 5" id="KW-0717">Septation</keyword>
<keyword evidence="5" id="KW-0963">Cytoplasm</keyword>
<evidence type="ECO:0000256" key="2">
    <source>
        <dbReference type="ARBA" id="ARBA00023210"/>
    </source>
</evidence>
<evidence type="ECO:0000256" key="3">
    <source>
        <dbReference type="ARBA" id="ARBA00023306"/>
    </source>
</evidence>
<evidence type="ECO:0000256" key="1">
    <source>
        <dbReference type="ARBA" id="ARBA00022618"/>
    </source>
</evidence>
<evidence type="ECO:0000256" key="5">
    <source>
        <dbReference type="HAMAP-Rule" id="MF_01197"/>
    </source>
</evidence>
<gene>
    <name evidence="5" type="primary">sepF</name>
    <name evidence="6" type="ORF">E1757_16440</name>
</gene>
<evidence type="ECO:0000256" key="4">
    <source>
        <dbReference type="ARBA" id="ARBA00044936"/>
    </source>
</evidence>
<dbReference type="AlphaFoldDB" id="A0A4R5KM61"/>
<keyword evidence="3 5" id="KW-0131">Cell cycle</keyword>
<evidence type="ECO:0000313" key="6">
    <source>
        <dbReference type="EMBL" id="TDF96671.1"/>
    </source>
</evidence>
<dbReference type="GO" id="GO:0000917">
    <property type="term" value="P:division septum assembly"/>
    <property type="evidence" value="ECO:0007669"/>
    <property type="project" value="UniProtKB-KW"/>
</dbReference>
<organism evidence="6 7">
    <name type="scientific">Paenibacillus piri</name>
    <dbReference type="NCBI Taxonomy" id="2547395"/>
    <lineage>
        <taxon>Bacteria</taxon>
        <taxon>Bacillati</taxon>
        <taxon>Bacillota</taxon>
        <taxon>Bacilli</taxon>
        <taxon>Bacillales</taxon>
        <taxon>Paenibacillaceae</taxon>
        <taxon>Paenibacillus</taxon>
    </lineage>
</organism>
<accession>A0A4R5KM61</accession>
<comment type="function">
    <text evidence="4 5">Cell division protein that is part of the divisome complex and is recruited early to the Z-ring. Probably stimulates Z-ring formation, perhaps through the cross-linking of FtsZ protofilaments. Its function overlaps with FtsA.</text>
</comment>
<dbReference type="HAMAP" id="MF_01197">
    <property type="entry name" value="SepF"/>
    <property type="match status" value="1"/>
</dbReference>
<sequence length="140" mass="15863">MGMMNKFMNFIGIQEEEEVIERERVVDQSEEHETNPAELRKNKGNIVSIHSQKNVRVVLNEPKSYEDTQEIADHLRSRRPVVVNLHLVRSDQATRIVDFLSGTVYALNGSISKIGPNIFLCTPDTVEIHGAISEIINHEG</sequence>
<comment type="caution">
    <text evidence="6">The sequence shown here is derived from an EMBL/GenBank/DDBJ whole genome shotgun (WGS) entry which is preliminary data.</text>
</comment>
<dbReference type="InterPro" id="IPR038594">
    <property type="entry name" value="SepF-like_sf"/>
</dbReference>
<dbReference type="PANTHER" id="PTHR35798:SF1">
    <property type="entry name" value="CELL DIVISION PROTEIN SEPF"/>
    <property type="match status" value="1"/>
</dbReference>
<name>A0A4R5KM61_9BACL</name>